<reference evidence="2 3" key="1">
    <citation type="submission" date="2019-03" db="EMBL/GenBank/DDBJ databases">
        <title>Genomic Encyclopedia of Type Strains, Phase IV (KMG-IV): sequencing the most valuable type-strain genomes for metagenomic binning, comparative biology and taxonomic classification.</title>
        <authorList>
            <person name="Goeker M."/>
        </authorList>
    </citation>
    <scope>NUCLEOTIDE SEQUENCE [LARGE SCALE GENOMIC DNA]</scope>
    <source>
        <strain evidence="2 3">DSM 24179</strain>
    </source>
</reference>
<dbReference type="OrthoDB" id="9779910at2"/>
<evidence type="ECO:0000313" key="3">
    <source>
        <dbReference type="Proteomes" id="UP000295221"/>
    </source>
</evidence>
<dbReference type="Proteomes" id="UP000295221">
    <property type="component" value="Unassembled WGS sequence"/>
</dbReference>
<dbReference type="EMBL" id="SLWK01000001">
    <property type="protein sequence ID" value="TCO10740.1"/>
    <property type="molecule type" value="Genomic_DNA"/>
</dbReference>
<evidence type="ECO:0000256" key="1">
    <source>
        <dbReference type="ARBA" id="ARBA00008007"/>
    </source>
</evidence>
<protein>
    <submittedName>
        <fullName evidence="2">ComF family protein</fullName>
    </submittedName>
</protein>
<dbReference type="InterPro" id="IPR000836">
    <property type="entry name" value="PRTase_dom"/>
</dbReference>
<accession>A0A4R2GNT0</accession>
<evidence type="ECO:0000313" key="2">
    <source>
        <dbReference type="EMBL" id="TCO10740.1"/>
    </source>
</evidence>
<dbReference type="PANTHER" id="PTHR47505:SF1">
    <property type="entry name" value="DNA UTILIZATION PROTEIN YHGH"/>
    <property type="match status" value="1"/>
</dbReference>
<comment type="caution">
    <text evidence="2">The sequence shown here is derived from an EMBL/GenBank/DDBJ whole genome shotgun (WGS) entry which is preliminary data.</text>
</comment>
<dbReference type="AlphaFoldDB" id="A0A4R2GNT0"/>
<organism evidence="2 3">
    <name type="scientific">Natronoflexus pectinivorans</name>
    <dbReference type="NCBI Taxonomy" id="682526"/>
    <lineage>
        <taxon>Bacteria</taxon>
        <taxon>Pseudomonadati</taxon>
        <taxon>Bacteroidota</taxon>
        <taxon>Bacteroidia</taxon>
        <taxon>Marinilabiliales</taxon>
        <taxon>Marinilabiliaceae</taxon>
        <taxon>Natronoflexus</taxon>
    </lineage>
</organism>
<dbReference type="PANTHER" id="PTHR47505">
    <property type="entry name" value="DNA UTILIZATION PROTEIN YHGH"/>
    <property type="match status" value="1"/>
</dbReference>
<dbReference type="Gene3D" id="3.40.50.2020">
    <property type="match status" value="1"/>
</dbReference>
<gene>
    <name evidence="2" type="ORF">EV194_101372</name>
</gene>
<dbReference type="CDD" id="cd06223">
    <property type="entry name" value="PRTases_typeI"/>
    <property type="match status" value="1"/>
</dbReference>
<comment type="similarity">
    <text evidence="1">Belongs to the ComF/GntX family.</text>
</comment>
<sequence>MTPISLNNLKPWYEGVLSIFYPQLCFACNRNLNHAEELLCKKCIAHLPRTRFENQVDNPVAQMFWGRVPITFASSLFYYRKGEVIQEIIHRLKYRRNLHAGLFLGRLVARMVKESTLFPFPDLIVPVPLHERKMRMRGYNQSELLARGMSEVLGAPYDAEVALRQVYGESQTQKSRYERWENVDEAFICGDISPDIRNILLVDDVVTTGATIEACASALQKASDAKISVVTIGYAAR</sequence>
<dbReference type="InterPro" id="IPR029057">
    <property type="entry name" value="PRTase-like"/>
</dbReference>
<proteinExistence type="inferred from homology"/>
<dbReference type="SUPFAM" id="SSF53271">
    <property type="entry name" value="PRTase-like"/>
    <property type="match status" value="1"/>
</dbReference>
<dbReference type="RefSeq" id="WP_132431470.1">
    <property type="nucleotide sequence ID" value="NZ_SLWK01000001.1"/>
</dbReference>
<keyword evidence="3" id="KW-1185">Reference proteome</keyword>
<dbReference type="InterPro" id="IPR051910">
    <property type="entry name" value="ComF/GntX_DNA_util-trans"/>
</dbReference>
<name>A0A4R2GNT0_9BACT</name>